<evidence type="ECO:0000256" key="3">
    <source>
        <dbReference type="ARBA" id="ARBA00022679"/>
    </source>
</evidence>
<evidence type="ECO:0000256" key="5">
    <source>
        <dbReference type="ARBA" id="ARBA00022989"/>
    </source>
</evidence>
<keyword evidence="5 8" id="KW-1133">Transmembrane helix</keyword>
<evidence type="ECO:0000256" key="7">
    <source>
        <dbReference type="ARBA" id="ARBA00023136"/>
    </source>
</evidence>
<protein>
    <submittedName>
        <fullName evidence="9">Uncharacterized protein</fullName>
    </submittedName>
</protein>
<evidence type="ECO:0000256" key="2">
    <source>
        <dbReference type="ARBA" id="ARBA00022676"/>
    </source>
</evidence>
<keyword evidence="4 8" id="KW-0812">Transmembrane</keyword>
<evidence type="ECO:0000256" key="1">
    <source>
        <dbReference type="ARBA" id="ARBA00004394"/>
    </source>
</evidence>
<evidence type="ECO:0000256" key="8">
    <source>
        <dbReference type="SAM" id="Phobius"/>
    </source>
</evidence>
<name>A0A0K9PWH9_ZOSMR</name>
<evidence type="ECO:0000313" key="9">
    <source>
        <dbReference type="EMBL" id="KMZ73393.1"/>
    </source>
</evidence>
<reference evidence="10" key="1">
    <citation type="journal article" date="2016" name="Nature">
        <title>The genome of the seagrass Zostera marina reveals angiosperm adaptation to the sea.</title>
        <authorList>
            <person name="Olsen J.L."/>
            <person name="Rouze P."/>
            <person name="Verhelst B."/>
            <person name="Lin Y.-C."/>
            <person name="Bayer T."/>
            <person name="Collen J."/>
            <person name="Dattolo E."/>
            <person name="De Paoli E."/>
            <person name="Dittami S."/>
            <person name="Maumus F."/>
            <person name="Michel G."/>
            <person name="Kersting A."/>
            <person name="Lauritano C."/>
            <person name="Lohaus R."/>
            <person name="Toepel M."/>
            <person name="Tonon T."/>
            <person name="Vanneste K."/>
            <person name="Amirebrahimi M."/>
            <person name="Brakel J."/>
            <person name="Bostroem C."/>
            <person name="Chovatia M."/>
            <person name="Grimwood J."/>
            <person name="Jenkins J.W."/>
            <person name="Jueterbock A."/>
            <person name="Mraz A."/>
            <person name="Stam W.T."/>
            <person name="Tice H."/>
            <person name="Bornberg-Bauer E."/>
            <person name="Green P.J."/>
            <person name="Pearson G.A."/>
            <person name="Procaccini G."/>
            <person name="Duarte C.M."/>
            <person name="Schmutz J."/>
            <person name="Reusch T.B.H."/>
            <person name="Van de Peer Y."/>
        </authorList>
    </citation>
    <scope>NUCLEOTIDE SEQUENCE [LARGE SCALE GENOMIC DNA]</scope>
    <source>
        <strain evidence="10">cv. Finnish</strain>
    </source>
</reference>
<comment type="caution">
    <text evidence="9">The sequence shown here is derived from an EMBL/GenBank/DDBJ whole genome shotgun (WGS) entry which is preliminary data.</text>
</comment>
<evidence type="ECO:0000313" key="10">
    <source>
        <dbReference type="Proteomes" id="UP000036987"/>
    </source>
</evidence>
<dbReference type="OMA" id="CYLIHID"/>
<sequence>MENLNYSTVDIDHPDPSSIAAATTAAFQSTEKNRAKNVKQFAWFLLLRVHQTTVFVVRFMSFLWALTKAVNSRLSFSNSSKIGRKRKLVLRFLKTILLLSFATLIFELAAYWNEWAHFQKPNFHGWMHSFYVQWCSIRAIYIAYPIQLFSNFCIILFILQSLDRTILCLGWLWIKLTKMQPRIKTRQEHSTPMVLVQIPMCNEREVRVCYLIHIDYMCQILSPE</sequence>
<proteinExistence type="predicted"/>
<keyword evidence="6" id="KW-0333">Golgi apparatus</keyword>
<dbReference type="GO" id="GO:0000139">
    <property type="term" value="C:Golgi membrane"/>
    <property type="evidence" value="ECO:0007669"/>
    <property type="project" value="UniProtKB-SubCell"/>
</dbReference>
<dbReference type="Proteomes" id="UP000036987">
    <property type="component" value="Unassembled WGS sequence"/>
</dbReference>
<keyword evidence="7 8" id="KW-0472">Membrane</keyword>
<gene>
    <name evidence="9" type="ORF">ZOSMA_14G01580</name>
</gene>
<dbReference type="EMBL" id="LFYR01000585">
    <property type="protein sequence ID" value="KMZ73393.1"/>
    <property type="molecule type" value="Genomic_DNA"/>
</dbReference>
<dbReference type="OrthoDB" id="72851at2759"/>
<keyword evidence="10" id="KW-1185">Reference proteome</keyword>
<keyword evidence="2" id="KW-0328">Glycosyltransferase</keyword>
<organism evidence="9 10">
    <name type="scientific">Zostera marina</name>
    <name type="common">Eelgrass</name>
    <dbReference type="NCBI Taxonomy" id="29655"/>
    <lineage>
        <taxon>Eukaryota</taxon>
        <taxon>Viridiplantae</taxon>
        <taxon>Streptophyta</taxon>
        <taxon>Embryophyta</taxon>
        <taxon>Tracheophyta</taxon>
        <taxon>Spermatophyta</taxon>
        <taxon>Magnoliopsida</taxon>
        <taxon>Liliopsida</taxon>
        <taxon>Zosteraceae</taxon>
        <taxon>Zostera</taxon>
    </lineage>
</organism>
<feature type="transmembrane region" description="Helical" evidence="8">
    <location>
        <begin position="41"/>
        <end position="67"/>
    </location>
</feature>
<dbReference type="PANTHER" id="PTHR32044:SF80">
    <property type="entry name" value="XYLOGLUCAN GLYCOSYLTRANSFERASE 2-RELATED"/>
    <property type="match status" value="1"/>
</dbReference>
<feature type="transmembrane region" description="Helical" evidence="8">
    <location>
        <begin position="88"/>
        <end position="112"/>
    </location>
</feature>
<dbReference type="PANTHER" id="PTHR32044">
    <property type="entry name" value="GLUCOMANNAN 4-BETA-MANNOSYLTRANSFERASE 9"/>
    <property type="match status" value="1"/>
</dbReference>
<dbReference type="GO" id="GO:0016757">
    <property type="term" value="F:glycosyltransferase activity"/>
    <property type="evidence" value="ECO:0007669"/>
    <property type="project" value="UniProtKB-KW"/>
</dbReference>
<comment type="subcellular location">
    <subcellularLocation>
        <location evidence="1">Golgi apparatus membrane</location>
    </subcellularLocation>
</comment>
<accession>A0A0K9PWH9</accession>
<dbReference type="AlphaFoldDB" id="A0A0K9PWH9"/>
<feature type="transmembrane region" description="Helical" evidence="8">
    <location>
        <begin position="148"/>
        <end position="174"/>
    </location>
</feature>
<dbReference type="STRING" id="29655.A0A0K9PWH9"/>
<evidence type="ECO:0000256" key="6">
    <source>
        <dbReference type="ARBA" id="ARBA00023034"/>
    </source>
</evidence>
<keyword evidence="3" id="KW-0808">Transferase</keyword>
<evidence type="ECO:0000256" key="4">
    <source>
        <dbReference type="ARBA" id="ARBA00022692"/>
    </source>
</evidence>